<dbReference type="EMBL" id="VKKZ01000023">
    <property type="protein sequence ID" value="KAA6431894.1"/>
    <property type="molecule type" value="Genomic_DNA"/>
</dbReference>
<evidence type="ECO:0000313" key="3">
    <source>
        <dbReference type="Proteomes" id="UP000323866"/>
    </source>
</evidence>
<gene>
    <name evidence="2" type="ORF">FOE74_17455</name>
</gene>
<feature type="chain" id="PRO_5024308018" evidence="1">
    <location>
        <begin position="25"/>
        <end position="425"/>
    </location>
</feature>
<reference evidence="2 3" key="2">
    <citation type="submission" date="2019-09" db="EMBL/GenBank/DDBJ databases">
        <title>A bacterium isolated from glacier soil.</title>
        <authorList>
            <person name="Liu Q."/>
        </authorList>
    </citation>
    <scope>NUCLEOTIDE SEQUENCE [LARGE SCALE GENOMIC DNA]</scope>
    <source>
        <strain evidence="2 3">MDT1-10-3</strain>
    </source>
</reference>
<comment type="caution">
    <text evidence="2">The sequence shown here is derived from an EMBL/GenBank/DDBJ whole genome shotgun (WGS) entry which is preliminary data.</text>
</comment>
<dbReference type="CDD" id="cd14728">
    <property type="entry name" value="Ere-like"/>
    <property type="match status" value="1"/>
</dbReference>
<sequence>MITCPMRLALLPALLFSLSFPSLAQEKAKGYIQNNTVPVATISPDSRDYSDLEAIGNAIADSRIVLLGEQSHGDGATMLAKSRLVRYLHEKKGFDVLAFEGDFFGLNTGWGLAQKDSAGVRAFLTRNLPPMWSSTAQCASLLYSFLPATYLYGRPMEITGFDSQVGYAHSNASLRDSIDQYLRRLGVPYTRMGRYEQLFLPSITRLKEWTGKTKEGRVWMEGFALAADTVLAQLGPTASDDFGYLMLENARAFARQLLVYEQPLASYIVRDTQMARNLRWLAQVRYPNRKVIVWAANSHIMKNAGSALKGQDAAIRWMGTQLAEDPTLERQAYTIGFASRQGTYRNGPKLVGVPKPLKDGFETWVADSMAYGFVDFRRFRRENPSRRELFMMKGSRHMNATALWTKVFDGVFYIRDMEPTVSLKP</sequence>
<dbReference type="AlphaFoldDB" id="A0A5M8QAB6"/>
<accession>A0A5M8QAB6</accession>
<dbReference type="InterPro" id="IPR007815">
    <property type="entry name" value="Emycin_Estase"/>
</dbReference>
<protein>
    <submittedName>
        <fullName evidence="2">Erythromycin esterase family protein</fullName>
    </submittedName>
</protein>
<keyword evidence="1" id="KW-0732">Signal</keyword>
<reference evidence="2 3" key="1">
    <citation type="submission" date="2019-07" db="EMBL/GenBank/DDBJ databases">
        <authorList>
            <person name="Qu J.-H."/>
        </authorList>
    </citation>
    <scope>NUCLEOTIDE SEQUENCE [LARGE SCALE GENOMIC DNA]</scope>
    <source>
        <strain evidence="2 3">MDT1-10-3</strain>
    </source>
</reference>
<dbReference type="GO" id="GO:0046677">
    <property type="term" value="P:response to antibiotic"/>
    <property type="evidence" value="ECO:0007669"/>
    <property type="project" value="InterPro"/>
</dbReference>
<dbReference type="PANTHER" id="PTHR31299">
    <property type="entry name" value="ESTERASE, PUTATIVE (AFU_ORTHOLOGUE AFUA_1G05850)-RELATED"/>
    <property type="match status" value="1"/>
</dbReference>
<evidence type="ECO:0000313" key="2">
    <source>
        <dbReference type="EMBL" id="KAA6431894.1"/>
    </source>
</evidence>
<dbReference type="PANTHER" id="PTHR31299:SF0">
    <property type="entry name" value="ESTERASE, PUTATIVE (AFU_ORTHOLOGUE AFUA_1G05850)-RELATED"/>
    <property type="match status" value="1"/>
</dbReference>
<dbReference type="Proteomes" id="UP000323866">
    <property type="component" value="Unassembled WGS sequence"/>
</dbReference>
<proteinExistence type="predicted"/>
<dbReference type="Gene3D" id="3.40.1660.10">
    <property type="entry name" value="EreA-like (biosynthetic domain)"/>
    <property type="match status" value="2"/>
</dbReference>
<evidence type="ECO:0000256" key="1">
    <source>
        <dbReference type="SAM" id="SignalP"/>
    </source>
</evidence>
<feature type="signal peptide" evidence="1">
    <location>
        <begin position="1"/>
        <end position="24"/>
    </location>
</feature>
<dbReference type="Pfam" id="PF05139">
    <property type="entry name" value="Erythro_esteras"/>
    <property type="match status" value="1"/>
</dbReference>
<name>A0A5M8QAB6_9BACT</name>
<dbReference type="InterPro" id="IPR052036">
    <property type="entry name" value="Hydrolase/PRTase-associated"/>
</dbReference>
<organism evidence="2 3">
    <name type="scientific">Rufibacter glacialis</name>
    <dbReference type="NCBI Taxonomy" id="1259555"/>
    <lineage>
        <taxon>Bacteria</taxon>
        <taxon>Pseudomonadati</taxon>
        <taxon>Bacteroidota</taxon>
        <taxon>Cytophagia</taxon>
        <taxon>Cytophagales</taxon>
        <taxon>Hymenobacteraceae</taxon>
        <taxon>Rufibacter</taxon>
    </lineage>
</organism>
<dbReference type="SUPFAM" id="SSF159501">
    <property type="entry name" value="EreA/ChaN-like"/>
    <property type="match status" value="1"/>
</dbReference>
<dbReference type="OrthoDB" id="9810066at2"/>